<protein>
    <submittedName>
        <fullName evidence="2">Uncharacterized protein</fullName>
    </submittedName>
</protein>
<reference evidence="2" key="1">
    <citation type="journal article" date="2016" name="Biosci. Biotechnol. Biochem.">
        <title>Bioconversion of AHX to AOH by resting cells of Burkholderia contaminans CH-1.</title>
        <authorList>
            <person name="Choi J.H."/>
            <person name="Kikuchi A."/>
            <person name="Pumkaeo P."/>
            <person name="Hirai H."/>
            <person name="Tokuyama S."/>
            <person name="Kawagishi H."/>
        </authorList>
    </citation>
    <scope>NUCLEOTIDE SEQUENCE</scope>
    <source>
        <strain evidence="2">CH-1</strain>
        <plasmid evidence="2">pBC453</plasmid>
    </source>
</reference>
<evidence type="ECO:0000313" key="2">
    <source>
        <dbReference type="EMBL" id="BBA45284.1"/>
    </source>
</evidence>
<sequence>MLNIRGEAVDHDLVQAPGVIEDFGRRLWVERFPWHVTCHYLQKPKWNIGRPGSAPCKPPNQPDAQMDVSPSSEPAPNSALPAPVRAKQENVCSERLNQGAATAHASEGGAPNKKFVGDEALRTAGEWET</sequence>
<dbReference type="EMBL" id="AP018360">
    <property type="protein sequence ID" value="BBA45284.1"/>
    <property type="molecule type" value="Genomic_DNA"/>
</dbReference>
<geneLocation type="plasmid" evidence="2">
    <name>pBC453</name>
</geneLocation>
<organism evidence="2">
    <name type="scientific">Burkholderia contaminans</name>
    <dbReference type="NCBI Taxonomy" id="488447"/>
    <lineage>
        <taxon>Bacteria</taxon>
        <taxon>Pseudomonadati</taxon>
        <taxon>Pseudomonadota</taxon>
        <taxon>Betaproteobacteria</taxon>
        <taxon>Burkholderiales</taxon>
        <taxon>Burkholderiaceae</taxon>
        <taxon>Burkholderia</taxon>
        <taxon>Burkholderia cepacia complex</taxon>
    </lineage>
</organism>
<accession>A0A250LL71</accession>
<name>A0A250LL71_9BURK</name>
<keyword evidence="2" id="KW-0614">Plasmid</keyword>
<gene>
    <name evidence="2" type="ORF">BCCH1_77950</name>
</gene>
<dbReference type="AlphaFoldDB" id="A0A250LL71"/>
<reference evidence="2" key="2">
    <citation type="journal article" date="2017" name="Genome Announc.">
        <title>High-Quality Draft Genome Sequence of Burkholderia contaminans CH-1, a Gram-Negative Bacterium That Metabolizes 2-Azahypoxanthine, a Plant Growth-Regulating Compound.</title>
        <authorList>
            <person name="Choi J.-H."/>
            <person name="Sugiura H."/>
            <person name="Moriuchi R."/>
            <person name="Kawagishi H."/>
            <person name="Dohra H."/>
        </authorList>
    </citation>
    <scope>NUCLEOTIDE SEQUENCE</scope>
    <source>
        <strain evidence="2">CH-1</strain>
        <plasmid evidence="2">pBC453</plasmid>
    </source>
</reference>
<feature type="region of interest" description="Disordered" evidence="1">
    <location>
        <begin position="48"/>
        <end position="129"/>
    </location>
</feature>
<evidence type="ECO:0000256" key="1">
    <source>
        <dbReference type="SAM" id="MobiDB-lite"/>
    </source>
</evidence>
<proteinExistence type="predicted"/>